<comment type="caution">
    <text evidence="2">The sequence shown here is derived from an EMBL/GenBank/DDBJ whole genome shotgun (WGS) entry which is preliminary data.</text>
</comment>
<dbReference type="Proteomes" id="UP001165090">
    <property type="component" value="Unassembled WGS sequence"/>
</dbReference>
<feature type="compositionally biased region" description="Polar residues" evidence="1">
    <location>
        <begin position="95"/>
        <end position="112"/>
    </location>
</feature>
<dbReference type="EMBL" id="BSDZ01000032">
    <property type="protein sequence ID" value="GLI66465.1"/>
    <property type="molecule type" value="Genomic_DNA"/>
</dbReference>
<protein>
    <submittedName>
        <fullName evidence="2">Uncharacterized protein</fullName>
    </submittedName>
</protein>
<accession>A0ABQ5S959</accession>
<sequence>MRCSGGDAGGRPRCRGVRCGKPRSGGNVEHLVCLAAMAAEADEVVEDVEEDVDRRVNGAPRRRAAAVGEPDTGRVQRLCTVRALPPLRPRLLEQGATTRSSARNNINSKGRL</sequence>
<evidence type="ECO:0000313" key="3">
    <source>
        <dbReference type="Proteomes" id="UP001165090"/>
    </source>
</evidence>
<feature type="region of interest" description="Disordered" evidence="1">
    <location>
        <begin position="1"/>
        <end position="25"/>
    </location>
</feature>
<gene>
    <name evidence="2" type="ORF">VaNZ11_010271</name>
</gene>
<evidence type="ECO:0000313" key="2">
    <source>
        <dbReference type="EMBL" id="GLI66465.1"/>
    </source>
</evidence>
<reference evidence="2 3" key="1">
    <citation type="journal article" date="2023" name="IScience">
        <title>Expanded male sex-determining region conserved during the evolution of homothallism in the green alga Volvox.</title>
        <authorList>
            <person name="Yamamoto K."/>
            <person name="Matsuzaki R."/>
            <person name="Mahakham W."/>
            <person name="Heman W."/>
            <person name="Sekimoto H."/>
            <person name="Kawachi M."/>
            <person name="Minakuchi Y."/>
            <person name="Toyoda A."/>
            <person name="Nozaki H."/>
        </authorList>
    </citation>
    <scope>NUCLEOTIDE SEQUENCE [LARGE SCALE GENOMIC DNA]</scope>
    <source>
        <strain evidence="2 3">NIES-4468</strain>
    </source>
</reference>
<organism evidence="2 3">
    <name type="scientific">Volvox africanus</name>
    <dbReference type="NCBI Taxonomy" id="51714"/>
    <lineage>
        <taxon>Eukaryota</taxon>
        <taxon>Viridiplantae</taxon>
        <taxon>Chlorophyta</taxon>
        <taxon>core chlorophytes</taxon>
        <taxon>Chlorophyceae</taxon>
        <taxon>CS clade</taxon>
        <taxon>Chlamydomonadales</taxon>
        <taxon>Volvocaceae</taxon>
        <taxon>Volvox</taxon>
    </lineage>
</organism>
<evidence type="ECO:0000256" key="1">
    <source>
        <dbReference type="SAM" id="MobiDB-lite"/>
    </source>
</evidence>
<feature type="region of interest" description="Disordered" evidence="1">
    <location>
        <begin position="89"/>
        <end position="112"/>
    </location>
</feature>
<name>A0ABQ5S959_9CHLO</name>
<keyword evidence="3" id="KW-1185">Reference proteome</keyword>
<proteinExistence type="predicted"/>
<feature type="compositionally biased region" description="Basic residues" evidence="1">
    <location>
        <begin position="12"/>
        <end position="21"/>
    </location>
</feature>